<feature type="compositionally biased region" description="Basic and acidic residues" evidence="1">
    <location>
        <begin position="224"/>
        <end position="235"/>
    </location>
</feature>
<dbReference type="OrthoDB" id="10301502at2759"/>
<evidence type="ECO:0000256" key="1">
    <source>
        <dbReference type="SAM" id="MobiDB-lite"/>
    </source>
</evidence>
<comment type="caution">
    <text evidence="2">The sequence shown here is derived from an EMBL/GenBank/DDBJ whole genome shotgun (WGS) entry which is preliminary data.</text>
</comment>
<proteinExistence type="predicted"/>
<sequence>MRQSLPTIPNHLPLRHRPPFRSLLQRHERTRTLPPPPMRHCHHRRLRHSRMRVQHALHLHAAYILPSRDYHILRSILYLQIPYPFMIPLPLSTISPIVFPSRGTLSIVSRFFTSTSDICGSRGFREAVRVGHVEAEGFDLVEEGGRGRRSSGEDVDGGGEFGGAAAVVGGFEEDVENDGGAAHVGDAVEVDVVVDLSGGGVAEADVGSATGGDAPGEGPAVAVEHGEGPEVDRGGGHFPGEDEAEGAEVGAAVAVEDAFGGGGGAGGVVEGDWGPLVLGLEWEEVGVPVEDEVVVVEIVETNAGGGGDVVDDDDKRKGGVGIGVVVIGRRRHENTKSFTCLGDVFIINEEDFGFGVFKDGGDVVRVKARVYGVEYSSSHGDCEMHLVQCWDVGSQNRYLLNHSQIN</sequence>
<feature type="region of interest" description="Disordered" evidence="1">
    <location>
        <begin position="205"/>
        <end position="245"/>
    </location>
</feature>
<name>A0A834WEF7_9FABA</name>
<gene>
    <name evidence="2" type="ORF">G2W53_030260</name>
</gene>
<dbReference type="Proteomes" id="UP000634136">
    <property type="component" value="Unassembled WGS sequence"/>
</dbReference>
<evidence type="ECO:0000313" key="3">
    <source>
        <dbReference type="Proteomes" id="UP000634136"/>
    </source>
</evidence>
<dbReference type="EMBL" id="JAAIUW010000009">
    <property type="protein sequence ID" value="KAF7816291.1"/>
    <property type="molecule type" value="Genomic_DNA"/>
</dbReference>
<reference evidence="2" key="1">
    <citation type="submission" date="2020-09" db="EMBL/GenBank/DDBJ databases">
        <title>Genome-Enabled Discovery of Anthraquinone Biosynthesis in Senna tora.</title>
        <authorList>
            <person name="Kang S.-H."/>
            <person name="Pandey R.P."/>
            <person name="Lee C.-M."/>
            <person name="Sim J.-S."/>
            <person name="Jeong J.-T."/>
            <person name="Choi B.-S."/>
            <person name="Jung M."/>
            <person name="Ginzburg D."/>
            <person name="Zhao K."/>
            <person name="Won S.Y."/>
            <person name="Oh T.-J."/>
            <person name="Yu Y."/>
            <person name="Kim N.-H."/>
            <person name="Lee O.R."/>
            <person name="Lee T.-H."/>
            <person name="Bashyal P."/>
            <person name="Kim T.-S."/>
            <person name="Lee W.-H."/>
            <person name="Kawkins C."/>
            <person name="Kim C.-K."/>
            <person name="Kim J.S."/>
            <person name="Ahn B.O."/>
            <person name="Rhee S.Y."/>
            <person name="Sohng J.K."/>
        </authorList>
    </citation>
    <scope>NUCLEOTIDE SEQUENCE</scope>
    <source>
        <tissue evidence="2">Leaf</tissue>
    </source>
</reference>
<protein>
    <submittedName>
        <fullName evidence="2">Uncharacterized protein</fullName>
    </submittedName>
</protein>
<accession>A0A834WEF7</accession>
<evidence type="ECO:0000313" key="2">
    <source>
        <dbReference type="EMBL" id="KAF7816291.1"/>
    </source>
</evidence>
<keyword evidence="3" id="KW-1185">Reference proteome</keyword>
<organism evidence="2 3">
    <name type="scientific">Senna tora</name>
    <dbReference type="NCBI Taxonomy" id="362788"/>
    <lineage>
        <taxon>Eukaryota</taxon>
        <taxon>Viridiplantae</taxon>
        <taxon>Streptophyta</taxon>
        <taxon>Embryophyta</taxon>
        <taxon>Tracheophyta</taxon>
        <taxon>Spermatophyta</taxon>
        <taxon>Magnoliopsida</taxon>
        <taxon>eudicotyledons</taxon>
        <taxon>Gunneridae</taxon>
        <taxon>Pentapetalae</taxon>
        <taxon>rosids</taxon>
        <taxon>fabids</taxon>
        <taxon>Fabales</taxon>
        <taxon>Fabaceae</taxon>
        <taxon>Caesalpinioideae</taxon>
        <taxon>Cassia clade</taxon>
        <taxon>Senna</taxon>
    </lineage>
</organism>
<dbReference type="AlphaFoldDB" id="A0A834WEF7"/>